<dbReference type="SUPFAM" id="SSF103473">
    <property type="entry name" value="MFS general substrate transporter"/>
    <property type="match status" value="1"/>
</dbReference>
<feature type="compositionally biased region" description="Basic and acidic residues" evidence="1">
    <location>
        <begin position="315"/>
        <end position="327"/>
    </location>
</feature>
<feature type="transmembrane region" description="Helical" evidence="2">
    <location>
        <begin position="138"/>
        <end position="157"/>
    </location>
</feature>
<dbReference type="InterPro" id="IPR050327">
    <property type="entry name" value="Proton-linked_MCT"/>
</dbReference>
<dbReference type="EMBL" id="JBAMIC010000021">
    <property type="protein sequence ID" value="KAK7092999.1"/>
    <property type="molecule type" value="Genomic_DNA"/>
</dbReference>
<feature type="compositionally biased region" description="Low complexity" evidence="1">
    <location>
        <begin position="302"/>
        <end position="312"/>
    </location>
</feature>
<reference evidence="3 4" key="1">
    <citation type="submission" date="2024-02" db="EMBL/GenBank/DDBJ databases">
        <title>Chromosome-scale genome assembly of the rough periwinkle Littorina saxatilis.</title>
        <authorList>
            <person name="De Jode A."/>
            <person name="Faria R."/>
            <person name="Formenti G."/>
            <person name="Sims Y."/>
            <person name="Smith T.P."/>
            <person name="Tracey A."/>
            <person name="Wood J.M.D."/>
            <person name="Zagrodzka Z.B."/>
            <person name="Johannesson K."/>
            <person name="Butlin R.K."/>
            <person name="Leder E.H."/>
        </authorList>
    </citation>
    <scope>NUCLEOTIDE SEQUENCE [LARGE SCALE GENOMIC DNA]</scope>
    <source>
        <strain evidence="3">Snail1</strain>
        <tissue evidence="3">Muscle</tissue>
    </source>
</reference>
<feature type="transmembrane region" description="Helical" evidence="2">
    <location>
        <begin position="511"/>
        <end position="533"/>
    </location>
</feature>
<accession>A0AAN9AU03</accession>
<evidence type="ECO:0000256" key="2">
    <source>
        <dbReference type="SAM" id="Phobius"/>
    </source>
</evidence>
<proteinExistence type="predicted"/>
<feature type="region of interest" description="Disordered" evidence="1">
    <location>
        <begin position="300"/>
        <end position="377"/>
    </location>
</feature>
<evidence type="ECO:0000313" key="3">
    <source>
        <dbReference type="EMBL" id="KAK7092999.1"/>
    </source>
</evidence>
<name>A0AAN9AU03_9CAEN</name>
<feature type="transmembrane region" description="Helical" evidence="2">
    <location>
        <begin position="418"/>
        <end position="438"/>
    </location>
</feature>
<feature type="compositionally biased region" description="Basic and acidic residues" evidence="1">
    <location>
        <begin position="339"/>
        <end position="348"/>
    </location>
</feature>
<keyword evidence="4" id="KW-1185">Reference proteome</keyword>
<feature type="transmembrane region" description="Helical" evidence="2">
    <location>
        <begin position="106"/>
        <end position="131"/>
    </location>
</feature>
<protein>
    <submittedName>
        <fullName evidence="3">Uncharacterized protein</fullName>
    </submittedName>
</protein>
<evidence type="ECO:0000256" key="1">
    <source>
        <dbReference type="SAM" id="MobiDB-lite"/>
    </source>
</evidence>
<keyword evidence="2" id="KW-1133">Transmembrane helix</keyword>
<feature type="transmembrane region" description="Helical" evidence="2">
    <location>
        <begin position="577"/>
        <end position="596"/>
    </location>
</feature>
<feature type="transmembrane region" description="Helical" evidence="2">
    <location>
        <begin position="12"/>
        <end position="33"/>
    </location>
</feature>
<feature type="transmembrane region" description="Helical" evidence="2">
    <location>
        <begin position="53"/>
        <end position="73"/>
    </location>
</feature>
<sequence length="624" mass="67722">MTVNTTVDSRYAWVILLASVGCNYVTGVLVYFVGVIHVELLIKFQDDVTTTAWVGAVYSSLQMLGAPVAGWLVHRYSCRVSVVLGGVCLLVGFTVSAFATSVTQLVFTYGLIAGLGLGLCYSPTLMIVTFYFDRFRALASGVSVSGMAIGILTGSLTTQRMIDVYGLQGAFLLIAAFAFHCSVFGMLYRPTHHEGKGGRREKFPKLLQEPDEKTFKGKSPLDIVIFIPNGNSEAVSHGDSDATKPSDKSALNLNGERCENDCVKYSESTVFIPKEKCDAVSEKVAKGIEIEHWNLQCRTNSESETGASAESEQLLDSKERTDEDSNKKVFNQKPYLINKDQRMSDSNDKTSNTYVQEEADSKNVLQKPYQPRGVHSSQKELDKIQILEAEASSEKKQSCFVSNLSAKFNSMLPLLRNLAFLSHCMNYLCAAINMSGVYLHLPEYSRTHGTTSHEAATLFVGSGIFSLVSRLGSGLLLTSSRVNSFALSVGLMALCGAATSLFPLYSDTYLGQMVFASIFGLSTGGFVTLINVLTMELVDVTSLPAAYGVLIFMMGIGWVAGPPMAGMIVDSGGTYEHSFIFLGIAMFASAAFDLLAKVLHSRKTKQGDAISSLHDVNSDALKDH</sequence>
<dbReference type="InterPro" id="IPR036259">
    <property type="entry name" value="MFS_trans_sf"/>
</dbReference>
<evidence type="ECO:0000313" key="4">
    <source>
        <dbReference type="Proteomes" id="UP001374579"/>
    </source>
</evidence>
<gene>
    <name evidence="3" type="ORF">V1264_008664</name>
</gene>
<feature type="transmembrane region" description="Helical" evidence="2">
    <location>
        <begin position="169"/>
        <end position="188"/>
    </location>
</feature>
<dbReference type="PANTHER" id="PTHR11360:SF284">
    <property type="entry name" value="EG:103B4.3 PROTEIN-RELATED"/>
    <property type="match status" value="1"/>
</dbReference>
<feature type="transmembrane region" description="Helical" evidence="2">
    <location>
        <begin position="545"/>
        <end position="565"/>
    </location>
</feature>
<keyword evidence="2" id="KW-0472">Membrane</keyword>
<organism evidence="3 4">
    <name type="scientific">Littorina saxatilis</name>
    <dbReference type="NCBI Taxonomy" id="31220"/>
    <lineage>
        <taxon>Eukaryota</taxon>
        <taxon>Metazoa</taxon>
        <taxon>Spiralia</taxon>
        <taxon>Lophotrochozoa</taxon>
        <taxon>Mollusca</taxon>
        <taxon>Gastropoda</taxon>
        <taxon>Caenogastropoda</taxon>
        <taxon>Littorinimorpha</taxon>
        <taxon>Littorinoidea</taxon>
        <taxon>Littorinidae</taxon>
        <taxon>Littorina</taxon>
    </lineage>
</organism>
<feature type="transmembrane region" description="Helical" evidence="2">
    <location>
        <begin position="458"/>
        <end position="478"/>
    </location>
</feature>
<dbReference type="InterPro" id="IPR011701">
    <property type="entry name" value="MFS"/>
</dbReference>
<keyword evidence="2" id="KW-0812">Transmembrane</keyword>
<comment type="caution">
    <text evidence="3">The sequence shown here is derived from an EMBL/GenBank/DDBJ whole genome shotgun (WGS) entry which is preliminary data.</text>
</comment>
<feature type="transmembrane region" description="Helical" evidence="2">
    <location>
        <begin position="485"/>
        <end position="505"/>
    </location>
</feature>
<feature type="transmembrane region" description="Helical" evidence="2">
    <location>
        <begin position="80"/>
        <end position="100"/>
    </location>
</feature>
<dbReference type="PANTHER" id="PTHR11360">
    <property type="entry name" value="MONOCARBOXYLATE TRANSPORTER"/>
    <property type="match status" value="1"/>
</dbReference>
<dbReference type="AlphaFoldDB" id="A0AAN9AU03"/>
<dbReference type="GO" id="GO:0008028">
    <property type="term" value="F:monocarboxylic acid transmembrane transporter activity"/>
    <property type="evidence" value="ECO:0007669"/>
    <property type="project" value="TreeGrafter"/>
</dbReference>
<dbReference type="Proteomes" id="UP001374579">
    <property type="component" value="Unassembled WGS sequence"/>
</dbReference>
<dbReference type="Pfam" id="PF07690">
    <property type="entry name" value="MFS_1"/>
    <property type="match status" value="2"/>
</dbReference>
<dbReference type="Gene3D" id="1.20.1250.20">
    <property type="entry name" value="MFS general substrate transporter like domains"/>
    <property type="match status" value="2"/>
</dbReference>